<dbReference type="EMBL" id="CP062175">
    <property type="protein sequence ID" value="WXK37890.1"/>
    <property type="molecule type" value="Genomic_DNA"/>
</dbReference>
<evidence type="ECO:0000313" key="2">
    <source>
        <dbReference type="EMBL" id="WXK37890.1"/>
    </source>
</evidence>
<evidence type="ECO:0000259" key="1">
    <source>
        <dbReference type="Pfam" id="PF11790"/>
    </source>
</evidence>
<organism evidence="2 3">
    <name type="scientific">Mycetohabitans rhizoxinica</name>
    <dbReference type="NCBI Taxonomy" id="412963"/>
    <lineage>
        <taxon>Bacteria</taxon>
        <taxon>Pseudomonadati</taxon>
        <taxon>Pseudomonadota</taxon>
        <taxon>Betaproteobacteria</taxon>
        <taxon>Burkholderiales</taxon>
        <taxon>Burkholderiaceae</taxon>
        <taxon>Mycetohabitans</taxon>
    </lineage>
</organism>
<sequence length="397" mass="43010">MSDARTEGHRMTRYSYLFAEIAIVTLTGAALQTAFSDQTDGDVASHLPVLKAGDVIVAAIPSAVASTAVKSGRSTDTPAPTVPPTIPCGNGTKGVFYGISGHVGQGGVYDKMSYEQQLSHIKELGMTMYGHDVFDYASTQKVLRIAKLAKKQCIGVFATLTADLNSYANEDAAYRDGLKLGRMVATTLKGVVQYYQVGNEYENVSIRRGHGSHPDDYDNASFQKARGSILGLIDGIKSANPSATIVMCPLGWLHFGFLDMLSTGTQPDGSRGHRIPKWDITAWHWYSDMGDITAARGVNVLRHLHDTYRKPIWITELGVRPGASEPASAAYLVGPNALGGLVQYAKKYNIQNVTLYELLDDEAYGGDGNYGLLGDDGVVRKHRYDVVKRFIAAHAMP</sequence>
<proteinExistence type="predicted"/>
<dbReference type="Pfam" id="PF11790">
    <property type="entry name" value="Glyco_hydro_cc"/>
    <property type="match status" value="1"/>
</dbReference>
<dbReference type="InterPro" id="IPR017853">
    <property type="entry name" value="GH"/>
</dbReference>
<dbReference type="InterPro" id="IPR024655">
    <property type="entry name" value="Asl1_glyco_hydro_catalytic"/>
</dbReference>
<dbReference type="Gene3D" id="3.20.20.80">
    <property type="entry name" value="Glycosidases"/>
    <property type="match status" value="1"/>
</dbReference>
<geneLocation type="plasmid" evidence="2 3">
    <name>megaplasmid</name>
</geneLocation>
<dbReference type="SUPFAM" id="SSF51445">
    <property type="entry name" value="(Trans)glycosidases"/>
    <property type="match status" value="1"/>
</dbReference>
<dbReference type="Proteomes" id="UP001493153">
    <property type="component" value="Plasmid megaplasmid"/>
</dbReference>
<protein>
    <submittedName>
        <fullName evidence="2">Lipopolysaccharide biosynthesis protein</fullName>
    </submittedName>
</protein>
<name>A0ABZ2PVC4_9BURK</name>
<feature type="domain" description="Asl1-like glycosyl hydrolase catalytic" evidence="1">
    <location>
        <begin position="277"/>
        <end position="321"/>
    </location>
</feature>
<reference evidence="2 3" key="1">
    <citation type="submission" date="2020-09" db="EMBL/GenBank/DDBJ databases">
        <title>Genome sequences of Mycetohabitans spp.</title>
        <authorList>
            <person name="Carter M.E."/>
            <person name="Carpenter S.C.D."/>
            <person name="Bogdanove A.J."/>
        </authorList>
    </citation>
    <scope>NUCLEOTIDE SEQUENCE [LARGE SCALE GENOMIC DNA]</scope>
    <source>
        <strain evidence="2 3">B12</strain>
        <plasmid evidence="2 3">megaplasmid</plasmid>
    </source>
</reference>
<accession>A0ABZ2PVC4</accession>
<evidence type="ECO:0000313" key="3">
    <source>
        <dbReference type="Proteomes" id="UP001493153"/>
    </source>
</evidence>
<gene>
    <name evidence="2" type="ORF">IHE29_00605</name>
</gene>
<keyword evidence="3" id="KW-1185">Reference proteome</keyword>
<keyword evidence="2" id="KW-0614">Plasmid</keyword>